<feature type="compositionally biased region" description="Polar residues" evidence="1">
    <location>
        <begin position="1"/>
        <end position="10"/>
    </location>
</feature>
<evidence type="ECO:0000313" key="2">
    <source>
        <dbReference type="EMBL" id="KMT14805.1"/>
    </source>
</evidence>
<dbReference type="SUPFAM" id="SSF48371">
    <property type="entry name" value="ARM repeat"/>
    <property type="match status" value="1"/>
</dbReference>
<dbReference type="PANTHER" id="PTHR36379:SF1">
    <property type="entry name" value="PUTATIVE RECOMBINATION INITIATION DEFECT 1-RELATED"/>
    <property type="match status" value="1"/>
</dbReference>
<dbReference type="EMBL" id="KQ090066">
    <property type="protein sequence ID" value="KMT14805.1"/>
    <property type="molecule type" value="Genomic_DNA"/>
</dbReference>
<evidence type="ECO:0000256" key="1">
    <source>
        <dbReference type="SAM" id="MobiDB-lite"/>
    </source>
</evidence>
<feature type="compositionally biased region" description="Low complexity" evidence="1">
    <location>
        <begin position="11"/>
        <end position="28"/>
    </location>
</feature>
<dbReference type="Proteomes" id="UP000035740">
    <property type="component" value="Chromosome 3"/>
</dbReference>
<name>A0A0J8CM09_BETVV</name>
<feature type="region of interest" description="Disordered" evidence="1">
    <location>
        <begin position="1"/>
        <end position="28"/>
    </location>
</feature>
<proteinExistence type="predicted"/>
<dbReference type="AlphaFoldDB" id="A0A0J8CM09"/>
<dbReference type="OrthoDB" id="2019943at2759"/>
<dbReference type="PANTHER" id="PTHR36379">
    <property type="entry name" value="PROTEIN PRD1"/>
    <property type="match status" value="1"/>
</dbReference>
<evidence type="ECO:0008006" key="4">
    <source>
        <dbReference type="Google" id="ProtNLM"/>
    </source>
</evidence>
<sequence>MYNYETNFSANSIPESSNPPLSSSSSSSCNQGHRSSLILKTEEGGCICLLCFTNLISNPNSPTFHVSYAFSQLIHAVSQPSFLSHLLSYHFHLILSPLVHSLSSFDDEQICRQVIDLVSDLSDVGGFSVSADFVARIADVLSSGEFCWSRRQFYLLHCLGVLLTRQTDTYACIKDKTVLVNNLVTGLQFPSEEMRGEIMFVLYKICILQYTSKDEEGADVLLEYCPVILQLSLDALMKIQRDDVRLNCLALLKVLGQRGFLARTFSSELNMDTCEADDYSQTSNGEANGSSMSRLFAEAIKSPLLSPDIQVQTSTLDLIVNCLTCGDCSLKQIQVLVEENLADYIFEILRLSDNKDQIVSSCVQVLNLLSTAEDTFTQRLSLGFSTLVSVLPGVVEVPFHPIQPQMLKLVLDGISTSPGVVSVKLVEAISSSLALMLKRYTTGEMGMLPETFSTICSILVALVKSPSASGASILMATVSEASRHAILASLSIIDLSSCQLLHSLSLLKEAYSFSQKISSTRSNSPEMQLKNSVIEICQNHILPWFTTEINGLEEESVLGILETLHIILSQAHDTQALQLTHALLSNSWFSLSFRCLGLYPSEIMRLRVYLMLSTIVDNLLGDDSGGPIQTVSSTLPTDPVDLLFLLGQKNNFELSSCQTAILQILYISSLYDEMVADKKLILTSLEQFMLANSSHLLFGSADSNVIIYLLNLYALCRSFTKINYQICYSPDAEKIFFQLLEERDWDLSSCNIHPSSLRWLFQQEKITKSLSSQILKLCRNSGSNGTLVDSSVLNFQDIALLASVGDNLLPKVLVLLLKQCVGEDMLLEDVMSLLHFISLVINAFPHASDQLCMHGVDNAIQNLCSNMLCSSSLENDMIVSRFIFIILCSVQSQTLYCDEAWLAVIMKLLDSFTLRMKTNGWKEEHLLVLGVLSLVLHHSTHGALVETAKFILLNSSLAPLMRATVDGLFVNGSASIEQEEETDTEQALVFILLFSHFYLRRKHGLAEFLLFTRKDVHTSFNWNPLPGYQQNGVNCSMGYLRSMVAILEGLVFHHDLRIAMNSGLCLSMIFSWEVPTSLVRNNSWCRTIVEELAKSLAAPCSVSTSFMNHHRPAVYITIALLRSKTVPPWMNSVLNEACVSGIIENLSPNNISVEVVLLFQQLLLSAYLKSDQIAKIDHLLQACRRCICMENNEDECIEENGRKVVTMSSDMGEVCEFLLEIMSSESHLDINTGGHHAKANRLMEETDLFSKLVAGNREV</sequence>
<evidence type="ECO:0000313" key="3">
    <source>
        <dbReference type="Proteomes" id="UP000035740"/>
    </source>
</evidence>
<dbReference type="Gramene" id="KMT14805">
    <property type="protein sequence ID" value="KMT14805"/>
    <property type="gene ID" value="BVRB_3g065300"/>
</dbReference>
<protein>
    <recommendedName>
        <fullName evidence="4">Protein PRD1</fullName>
    </recommendedName>
</protein>
<dbReference type="ExpressionAtlas" id="A0A0J8CM09">
    <property type="expression patterns" value="baseline and differential"/>
</dbReference>
<dbReference type="InterPro" id="IPR016024">
    <property type="entry name" value="ARM-type_fold"/>
</dbReference>
<dbReference type="InterPro" id="IPR044968">
    <property type="entry name" value="PRD1"/>
</dbReference>
<gene>
    <name evidence="2" type="ORF">BVRB_3g065300</name>
</gene>
<dbReference type="GO" id="GO:0042138">
    <property type="term" value="P:meiotic DNA double-strand break formation"/>
    <property type="evidence" value="ECO:0007669"/>
    <property type="project" value="InterPro"/>
</dbReference>
<keyword evidence="3" id="KW-1185">Reference proteome</keyword>
<reference evidence="2 3" key="1">
    <citation type="journal article" date="2014" name="Nature">
        <title>The genome of the recently domesticated crop plant sugar beet (Beta vulgaris).</title>
        <authorList>
            <person name="Dohm J.C."/>
            <person name="Minoche A.E."/>
            <person name="Holtgrawe D."/>
            <person name="Capella-Gutierrez S."/>
            <person name="Zakrzewski F."/>
            <person name="Tafer H."/>
            <person name="Rupp O."/>
            <person name="Sorensen T.R."/>
            <person name="Stracke R."/>
            <person name="Reinhardt R."/>
            <person name="Goesmann A."/>
            <person name="Kraft T."/>
            <person name="Schulz B."/>
            <person name="Stadler P.F."/>
            <person name="Schmidt T."/>
            <person name="Gabaldon T."/>
            <person name="Lehrach H."/>
            <person name="Weisshaar B."/>
            <person name="Himmelbauer H."/>
        </authorList>
    </citation>
    <scope>NUCLEOTIDE SEQUENCE [LARGE SCALE GENOMIC DNA]</scope>
    <source>
        <tissue evidence="2">Taproot</tissue>
    </source>
</reference>
<organism evidence="2 3">
    <name type="scientific">Beta vulgaris subsp. vulgaris</name>
    <name type="common">Beet</name>
    <dbReference type="NCBI Taxonomy" id="3555"/>
    <lineage>
        <taxon>Eukaryota</taxon>
        <taxon>Viridiplantae</taxon>
        <taxon>Streptophyta</taxon>
        <taxon>Embryophyta</taxon>
        <taxon>Tracheophyta</taxon>
        <taxon>Spermatophyta</taxon>
        <taxon>Magnoliopsida</taxon>
        <taxon>eudicotyledons</taxon>
        <taxon>Gunneridae</taxon>
        <taxon>Pentapetalae</taxon>
        <taxon>Caryophyllales</taxon>
        <taxon>Chenopodiaceae</taxon>
        <taxon>Betoideae</taxon>
        <taxon>Beta</taxon>
    </lineage>
</organism>
<accession>A0A0J8CM09</accession>